<evidence type="ECO:0000313" key="3">
    <source>
        <dbReference type="Proteomes" id="UP000887574"/>
    </source>
</evidence>
<feature type="repeat" description="TPR" evidence="1">
    <location>
        <begin position="496"/>
        <end position="529"/>
    </location>
</feature>
<dbReference type="InterPro" id="IPR013087">
    <property type="entry name" value="Znf_C2H2_type"/>
</dbReference>
<dbReference type="InterPro" id="IPR019734">
    <property type="entry name" value="TPR_rpt"/>
</dbReference>
<protein>
    <submittedName>
        <fullName evidence="4">C2H2-type domain-containing protein</fullName>
    </submittedName>
</protein>
<dbReference type="PROSITE" id="PS50005">
    <property type="entry name" value="TPR"/>
    <property type="match status" value="1"/>
</dbReference>
<organism evidence="3 4">
    <name type="scientific">Ditylenchus dipsaci</name>
    <dbReference type="NCBI Taxonomy" id="166011"/>
    <lineage>
        <taxon>Eukaryota</taxon>
        <taxon>Metazoa</taxon>
        <taxon>Ecdysozoa</taxon>
        <taxon>Nematoda</taxon>
        <taxon>Chromadorea</taxon>
        <taxon>Rhabditida</taxon>
        <taxon>Tylenchina</taxon>
        <taxon>Tylenchomorpha</taxon>
        <taxon>Sphaerularioidea</taxon>
        <taxon>Anguinidae</taxon>
        <taxon>Anguininae</taxon>
        <taxon>Ditylenchus</taxon>
    </lineage>
</organism>
<name>A0A915DFG5_9BILA</name>
<keyword evidence="1" id="KW-0802">TPR repeat</keyword>
<sequence>MGDFGVLKVQRDEFLQVKCPYCDTSIERLQLKSHLAEHSEMNSIFTWHYRAQDESHLSKSADKDITEHYKNIRRVQRHFSANIMKGPLFTHFAHKKEELEFLQEQIRPYFLVKINTKLIYDSTPFQWKCPDCSFKTSYITFFAAVFLGLKSSLQNGTTSIGPLVQLSKTNFTDDFLPETEDSEFLACLFDNDLMEKHVSVFCACCLKQFDNASAFVKHAAEQHKIQQELTFFACIKIELEAFCSARHKGKNNSTLPSLHWTCYECKLKIVETDGLLLLIKVLLHFYFELFLPYKEGVLSKRWPELLKFSKDLQEQLSGDVEKWMFSQLTGHDCKLSLTLFSSNCQGIKLIGKCKEMINLQQSEQVNASLKYLVMEIQRSLSSESPEVIGHNPNIKKDLLKGYNRDSEKMGDLLNNIKKLDRQRIEYFLHNPSSSHANFCRKIREQSTQLQQEIPINVGGAAVHNYLVGKILNLCVDFDPKSEVHLDLACRMDPSNVDAWLELGTCVWKKPDLDKALMNFNEAVQRKRSPKALCLLSAAKRAQLSSPDLTPKERMALIQECLKLCKEALELQPDYNFGWYSLGNTHIYRFFAVGQIQDKELSSALTAYEKALTCNSSTPFINSDLHVNFGVALQRALEIEPHFIVPKDHIMAVEKFLNALQEGVDKKGSITQRRFKQIIKSMEHDKRTAHHCFLTIKQLH</sequence>
<proteinExistence type="predicted"/>
<dbReference type="WBParaSite" id="jg18682.1">
    <property type="protein sequence ID" value="jg18682.1"/>
    <property type="gene ID" value="jg18682"/>
</dbReference>
<evidence type="ECO:0000313" key="4">
    <source>
        <dbReference type="WBParaSite" id="jg18682.1"/>
    </source>
</evidence>
<feature type="domain" description="C2H2-type" evidence="2">
    <location>
        <begin position="202"/>
        <end position="223"/>
    </location>
</feature>
<dbReference type="PROSITE" id="PS00028">
    <property type="entry name" value="ZINC_FINGER_C2H2_1"/>
    <property type="match status" value="1"/>
</dbReference>
<dbReference type="SMART" id="SM00355">
    <property type="entry name" value="ZnF_C2H2"/>
    <property type="match status" value="2"/>
</dbReference>
<accession>A0A915DFG5</accession>
<keyword evidence="3" id="KW-1185">Reference proteome</keyword>
<dbReference type="SUPFAM" id="SSF48452">
    <property type="entry name" value="TPR-like"/>
    <property type="match status" value="1"/>
</dbReference>
<dbReference type="AlphaFoldDB" id="A0A915DFG5"/>
<evidence type="ECO:0000256" key="1">
    <source>
        <dbReference type="PROSITE-ProRule" id="PRU00339"/>
    </source>
</evidence>
<dbReference type="Proteomes" id="UP000887574">
    <property type="component" value="Unplaced"/>
</dbReference>
<dbReference type="InterPro" id="IPR011990">
    <property type="entry name" value="TPR-like_helical_dom_sf"/>
</dbReference>
<reference evidence="4" key="1">
    <citation type="submission" date="2022-11" db="UniProtKB">
        <authorList>
            <consortium name="WormBaseParasite"/>
        </authorList>
    </citation>
    <scope>IDENTIFICATION</scope>
</reference>
<evidence type="ECO:0000259" key="2">
    <source>
        <dbReference type="PROSITE" id="PS00028"/>
    </source>
</evidence>
<dbReference type="Gene3D" id="1.25.40.10">
    <property type="entry name" value="Tetratricopeptide repeat domain"/>
    <property type="match status" value="1"/>
</dbReference>